<name>A0AAD5S9F9_9FUNG</name>
<gene>
    <name evidence="1" type="ORF">HK097_009089</name>
</gene>
<organism evidence="1 2">
    <name type="scientific">Rhizophlyctis rosea</name>
    <dbReference type="NCBI Taxonomy" id="64517"/>
    <lineage>
        <taxon>Eukaryota</taxon>
        <taxon>Fungi</taxon>
        <taxon>Fungi incertae sedis</taxon>
        <taxon>Chytridiomycota</taxon>
        <taxon>Chytridiomycota incertae sedis</taxon>
        <taxon>Chytridiomycetes</taxon>
        <taxon>Rhizophlyctidales</taxon>
        <taxon>Rhizophlyctidaceae</taxon>
        <taxon>Rhizophlyctis</taxon>
    </lineage>
</organism>
<dbReference type="Proteomes" id="UP001212841">
    <property type="component" value="Unassembled WGS sequence"/>
</dbReference>
<evidence type="ECO:0008006" key="3">
    <source>
        <dbReference type="Google" id="ProtNLM"/>
    </source>
</evidence>
<keyword evidence="2" id="KW-1185">Reference proteome</keyword>
<accession>A0AAD5S9F9</accession>
<protein>
    <recommendedName>
        <fullName evidence="3">SET domain-containing protein</fullName>
    </recommendedName>
</protein>
<proteinExistence type="predicted"/>
<comment type="caution">
    <text evidence="1">The sequence shown here is derived from an EMBL/GenBank/DDBJ whole genome shotgun (WGS) entry which is preliminary data.</text>
</comment>
<dbReference type="SUPFAM" id="SSF82199">
    <property type="entry name" value="SET domain"/>
    <property type="match status" value="1"/>
</dbReference>
<evidence type="ECO:0000313" key="2">
    <source>
        <dbReference type="Proteomes" id="UP001212841"/>
    </source>
</evidence>
<evidence type="ECO:0000313" key="1">
    <source>
        <dbReference type="EMBL" id="KAJ3049928.1"/>
    </source>
</evidence>
<dbReference type="AlphaFoldDB" id="A0AAD5S9F9"/>
<reference evidence="1" key="1">
    <citation type="submission" date="2020-05" db="EMBL/GenBank/DDBJ databases">
        <title>Phylogenomic resolution of chytrid fungi.</title>
        <authorList>
            <person name="Stajich J.E."/>
            <person name="Amses K."/>
            <person name="Simmons R."/>
            <person name="Seto K."/>
            <person name="Myers J."/>
            <person name="Bonds A."/>
            <person name="Quandt C.A."/>
            <person name="Barry K."/>
            <person name="Liu P."/>
            <person name="Grigoriev I."/>
            <person name="Longcore J.E."/>
            <person name="James T.Y."/>
        </authorList>
    </citation>
    <scope>NUCLEOTIDE SEQUENCE</scope>
    <source>
        <strain evidence="1">JEL0318</strain>
    </source>
</reference>
<sequence>MQVLPAGEFRIWGRDVRVVLVQDQGSGCGEGHVGWGGVGIVHSGRPTDRKIRNDAYTGQQLVYTDADHEAVVKLIIKAGSAKRVGSYMAAISGGASNCSYRSDSTVARYVNDAKSARGTNTKLLTPNKKQDDVAQYHRNQKGWCIAATKPIKAGSELFYSYASGYWTEGNEFHSGAWRNWKEVTARGPASFRGVEDYKPKEKKAAKAVDQ</sequence>
<dbReference type="EMBL" id="JADGJD010000576">
    <property type="protein sequence ID" value="KAJ3049928.1"/>
    <property type="molecule type" value="Genomic_DNA"/>
</dbReference>
<dbReference type="InterPro" id="IPR046341">
    <property type="entry name" value="SET_dom_sf"/>
</dbReference>
<dbReference type="Gene3D" id="2.170.270.10">
    <property type="entry name" value="SET domain"/>
    <property type="match status" value="1"/>
</dbReference>